<gene>
    <name evidence="2" type="ORF">EJK53_0670</name>
</gene>
<protein>
    <recommendedName>
        <fullName evidence="4">Ubiquinone biosynthesis accessory factor UbiJ</fullName>
    </recommendedName>
</protein>
<dbReference type="OMA" id="DWANDVA"/>
<dbReference type="RefSeq" id="WP_003673000.1">
    <property type="nucleotide sequence ID" value="NZ_CP034662.1"/>
</dbReference>
<dbReference type="AlphaFoldDB" id="A0A3A9R1L1"/>
<feature type="coiled-coil region" evidence="1">
    <location>
        <begin position="182"/>
        <end position="209"/>
    </location>
</feature>
<proteinExistence type="predicted"/>
<name>A0A3A9R1L1_MORCA</name>
<reference evidence="2 3" key="1">
    <citation type="submission" date="2018-12" db="EMBL/GenBank/DDBJ databases">
        <title>Persistence of Moraxella catarrhalis in Chronic Obstructive Pulmonary Disease and Regulation of the Hag/MID Adhesin.</title>
        <authorList>
            <person name="Murphy T."/>
            <person name="Zhao X."/>
            <person name="Vyas G."/>
            <person name="Aluvathingal J."/>
            <person name="Nadendla S."/>
            <person name="Tallon L."/>
            <person name="Tettelin H."/>
        </authorList>
    </citation>
    <scope>NUCLEOTIDE SEQUENCE [LARGE SCALE GENOMIC DNA]</scope>
    <source>
        <strain evidence="2 3">46P58B1</strain>
    </source>
</reference>
<evidence type="ECO:0000313" key="2">
    <source>
        <dbReference type="EMBL" id="AZQ93296.1"/>
    </source>
</evidence>
<keyword evidence="1" id="KW-0175">Coiled coil</keyword>
<organism evidence="2 3">
    <name type="scientific">Moraxella catarrhalis</name>
    <name type="common">Branhamella catarrhalis</name>
    <dbReference type="NCBI Taxonomy" id="480"/>
    <lineage>
        <taxon>Bacteria</taxon>
        <taxon>Pseudomonadati</taxon>
        <taxon>Pseudomonadota</taxon>
        <taxon>Gammaproteobacteria</taxon>
        <taxon>Moraxellales</taxon>
        <taxon>Moraxellaceae</taxon>
        <taxon>Moraxella</taxon>
    </lineage>
</organism>
<sequence>MMIGVLSLAVGEKLVNTAIGLDPLIQSELKNLSGKTLRVMMRSPNLSVDVLFGDERVRLEPAFEPIFEPQGGIYPNPPECTLTVDNPKHLLALLQNPTGNLPIQGDHQILMRTKYMLEQCHPDIWSWLERLIGQDAVSQLYFIGQEISPLSAPIINHIKQALASFVSHQASSNESDFIDQTLQDKKQTLLRLQSEIERSQAKLAEIQNTLKQNN</sequence>
<accession>A0A3A9R1L1</accession>
<dbReference type="Proteomes" id="UP000280228">
    <property type="component" value="Chromosome"/>
</dbReference>
<evidence type="ECO:0008006" key="4">
    <source>
        <dbReference type="Google" id="ProtNLM"/>
    </source>
</evidence>
<dbReference type="EMBL" id="CP034662">
    <property type="protein sequence ID" value="AZQ93296.1"/>
    <property type="molecule type" value="Genomic_DNA"/>
</dbReference>
<evidence type="ECO:0000313" key="3">
    <source>
        <dbReference type="Proteomes" id="UP000280228"/>
    </source>
</evidence>
<evidence type="ECO:0000256" key="1">
    <source>
        <dbReference type="SAM" id="Coils"/>
    </source>
</evidence>